<dbReference type="GO" id="GO:0016810">
    <property type="term" value="F:hydrolase activity, acting on carbon-nitrogen (but not peptide) bonds"/>
    <property type="evidence" value="ECO:0007669"/>
    <property type="project" value="InterPro"/>
</dbReference>
<dbReference type="InterPro" id="IPR012696">
    <property type="entry name" value="PhnM"/>
</dbReference>
<dbReference type="NCBIfam" id="NF011987">
    <property type="entry name" value="PRK15446.2-3"/>
    <property type="match status" value="1"/>
</dbReference>
<dbReference type="PANTHER" id="PTHR43135:SF3">
    <property type="entry name" value="ALPHA-D-RIBOSE 1-METHYLPHOSPHONATE 5-TRIPHOSPHATE DIPHOSPHATASE"/>
    <property type="match status" value="1"/>
</dbReference>
<keyword evidence="2" id="KW-1185">Reference proteome</keyword>
<evidence type="ECO:0000313" key="1">
    <source>
        <dbReference type="EMBL" id="QXL89849.1"/>
    </source>
</evidence>
<reference evidence="1 2" key="1">
    <citation type="submission" date="2021-07" db="EMBL/GenBank/DDBJ databases">
        <title>Karlodiniumbacter phycospheric gen. nov., sp. nov., a phycosphere bacterium isolated from karlodinium veneficum.</title>
        <authorList>
            <person name="Peng Y."/>
            <person name="Jiang L."/>
            <person name="Lee J."/>
        </authorList>
    </citation>
    <scope>NUCLEOTIDE SEQUENCE</scope>
    <source>
        <strain evidence="1 2">N5</strain>
    </source>
</reference>
<name>A0A975TY34_9RHOB</name>
<protein>
    <submittedName>
        <fullName evidence="1">Alpha-D-ribose 1-methylphosphonate 5-triphosphate diphosphatase</fullName>
    </submittedName>
</protein>
<dbReference type="Gene3D" id="3.20.20.140">
    <property type="entry name" value="Metal-dependent hydrolases"/>
    <property type="match status" value="2"/>
</dbReference>
<dbReference type="AlphaFoldDB" id="A0A975TY34"/>
<accession>A0A975TY34</accession>
<evidence type="ECO:0000313" key="2">
    <source>
        <dbReference type="Proteomes" id="UP000693972"/>
    </source>
</evidence>
<organism evidence="1">
    <name type="scientific">Gymnodinialimonas phycosphaerae</name>
    <dbReference type="NCBI Taxonomy" id="2841589"/>
    <lineage>
        <taxon>Bacteria</taxon>
        <taxon>Pseudomonadati</taxon>
        <taxon>Pseudomonadota</taxon>
        <taxon>Alphaproteobacteria</taxon>
        <taxon>Rhodobacterales</taxon>
        <taxon>Paracoccaceae</taxon>
        <taxon>Gymnodinialimonas</taxon>
    </lineage>
</organism>
<dbReference type="RefSeq" id="WP_257892866.1">
    <property type="nucleotide sequence ID" value="NZ_JAIMBW010000001.1"/>
</dbReference>
<sequence>MAISTLSLCFADGEVLLADGLTEANISIHDGRIAGRAARHVDATGYLILPGIIDLHGDGFEHHMAPRRGAQSDPALGLRAVEAELASNGITTAMLAQFFSWEGGMRGPDFAEVLAGAVKDGHAATDLHVQLRLETSVADQFDRARALIARENIRYVVLNDHLPHSALAAGKRPPRLTGQALKSGRSPEAHHALLQRLHDAMPQALQALAGLTADLRAQGVHIGSHDDATAEDRARHRAFGATIAEFPETRAAAEAAVAAGEPVIMGAPNVVRGGSHDKKVSAEALIADGLVRALVSDYHYPSLHRAALKLWDAGMPLQDAWGLISAGPAGVMGWGDRGCLCPGRRADLVVMSEKTRRIEGVFCAGRVTHLTGELALRMVQ</sequence>
<dbReference type="SUPFAM" id="SSF51338">
    <property type="entry name" value="Composite domain of metallo-dependent hydrolases"/>
    <property type="match status" value="2"/>
</dbReference>
<dbReference type="PANTHER" id="PTHR43135">
    <property type="entry name" value="ALPHA-D-RIBOSE 1-METHYLPHOSPHONATE 5-TRIPHOSPHATE DIPHOSPHATASE"/>
    <property type="match status" value="1"/>
</dbReference>
<gene>
    <name evidence="1" type="ORF">KUL25_10270</name>
</gene>
<dbReference type="GO" id="GO:0019700">
    <property type="term" value="P:organic phosphonate catabolic process"/>
    <property type="evidence" value="ECO:0007669"/>
    <property type="project" value="InterPro"/>
</dbReference>
<dbReference type="Proteomes" id="UP000693972">
    <property type="component" value="Unassembled WGS sequence"/>
</dbReference>
<dbReference type="InterPro" id="IPR032466">
    <property type="entry name" value="Metal_Hydrolase"/>
</dbReference>
<dbReference type="Gene3D" id="2.30.40.10">
    <property type="entry name" value="Urease, subunit C, domain 1"/>
    <property type="match status" value="1"/>
</dbReference>
<dbReference type="PIRSF" id="PIRSF038971">
    <property type="entry name" value="PhnM"/>
    <property type="match status" value="1"/>
</dbReference>
<proteinExistence type="predicted"/>
<dbReference type="SUPFAM" id="SSF51556">
    <property type="entry name" value="Metallo-dependent hydrolases"/>
    <property type="match status" value="1"/>
</dbReference>
<dbReference type="EMBL" id="JAIMBW010000001">
    <property type="protein sequence ID" value="MBY4893149.1"/>
    <property type="molecule type" value="Genomic_DNA"/>
</dbReference>
<dbReference type="InterPro" id="IPR051781">
    <property type="entry name" value="Metallo-dep_Hydrolase"/>
</dbReference>
<dbReference type="InterPro" id="IPR011059">
    <property type="entry name" value="Metal-dep_hydrolase_composite"/>
</dbReference>
<dbReference type="EMBL" id="CP078073">
    <property type="protein sequence ID" value="QXL89849.1"/>
    <property type="molecule type" value="Genomic_DNA"/>
</dbReference>